<dbReference type="PANTHER" id="PTHR38471:SF2">
    <property type="entry name" value="FOUR HELIX BUNDLE PROTEIN"/>
    <property type="match status" value="1"/>
</dbReference>
<comment type="caution">
    <text evidence="1">The sequence shown here is derived from an EMBL/GenBank/DDBJ whole genome shotgun (WGS) entry which is preliminary data.</text>
</comment>
<gene>
    <name evidence="1" type="ORF">COW11_05790</name>
</gene>
<dbReference type="Proteomes" id="UP000231267">
    <property type="component" value="Unassembled WGS sequence"/>
</dbReference>
<protein>
    <submittedName>
        <fullName evidence="1">Four helix bundle protein</fullName>
    </submittedName>
</protein>
<dbReference type="InterPro" id="IPR012657">
    <property type="entry name" value="23S_rRNA-intervening_sequence"/>
</dbReference>
<dbReference type="Gene3D" id="1.20.1440.60">
    <property type="entry name" value="23S rRNA-intervening sequence"/>
    <property type="match status" value="1"/>
</dbReference>
<sequence>MEKEPGYKKLIVWQNAYKLRRIIYEITEQFSRAEMRRVSQMRDCSRSVKQNIQEGYRKTLPSYINYLNISQGSLSELRGDIEDCFDDGLINRETFLKIDELSGKTEYLFKRLIQSLIRKREGRDFRPPTNPC</sequence>
<reference evidence="1 2" key="1">
    <citation type="submission" date="2017-09" db="EMBL/GenBank/DDBJ databases">
        <title>Depth-based differentiation of microbial function through sediment-hosted aquifers and enrichment of novel symbionts in the deep terrestrial subsurface.</title>
        <authorList>
            <person name="Probst A.J."/>
            <person name="Ladd B."/>
            <person name="Jarett J.K."/>
            <person name="Geller-Mcgrath D.E."/>
            <person name="Sieber C.M."/>
            <person name="Emerson J.B."/>
            <person name="Anantharaman K."/>
            <person name="Thomas B.C."/>
            <person name="Malmstrom R."/>
            <person name="Stieglmeier M."/>
            <person name="Klingl A."/>
            <person name="Woyke T."/>
            <person name="Ryan C.M."/>
            <person name="Banfield J.F."/>
        </authorList>
    </citation>
    <scope>NUCLEOTIDE SEQUENCE [LARGE SCALE GENOMIC DNA]</scope>
    <source>
        <strain evidence="1">CG12_big_fil_rev_8_21_14_0_65_43_15</strain>
    </source>
</reference>
<dbReference type="InterPro" id="IPR036583">
    <property type="entry name" value="23S_rRNA_IVS_sf"/>
</dbReference>
<dbReference type="PANTHER" id="PTHR38471">
    <property type="entry name" value="FOUR HELIX BUNDLE PROTEIN"/>
    <property type="match status" value="1"/>
</dbReference>
<evidence type="ECO:0000313" key="2">
    <source>
        <dbReference type="Proteomes" id="UP000231267"/>
    </source>
</evidence>
<dbReference type="EMBL" id="PFGP01000127">
    <property type="protein sequence ID" value="PIW65978.1"/>
    <property type="molecule type" value="Genomic_DNA"/>
</dbReference>
<dbReference type="NCBIfam" id="TIGR02436">
    <property type="entry name" value="four helix bundle protein"/>
    <property type="match status" value="1"/>
</dbReference>
<evidence type="ECO:0000313" key="1">
    <source>
        <dbReference type="EMBL" id="PIW65978.1"/>
    </source>
</evidence>
<dbReference type="SUPFAM" id="SSF158446">
    <property type="entry name" value="IVS-encoded protein-like"/>
    <property type="match status" value="1"/>
</dbReference>
<proteinExistence type="predicted"/>
<name>A0A2J0LDN8_9BACT</name>
<dbReference type="AlphaFoldDB" id="A0A2J0LDN8"/>
<dbReference type="Pfam" id="PF05635">
    <property type="entry name" value="23S_rRNA_IVP"/>
    <property type="match status" value="1"/>
</dbReference>
<accession>A0A2J0LDN8</accession>
<organism evidence="1 2">
    <name type="scientific">Candidatus Taenaricola geysiri</name>
    <dbReference type="NCBI Taxonomy" id="1974752"/>
    <lineage>
        <taxon>Bacteria</taxon>
        <taxon>Pseudomonadati</taxon>
        <taxon>Candidatus Omnitrophota</taxon>
        <taxon>Candidatus Taenaricola</taxon>
    </lineage>
</organism>